<feature type="compositionally biased region" description="Low complexity" evidence="1">
    <location>
        <begin position="112"/>
        <end position="128"/>
    </location>
</feature>
<feature type="region of interest" description="Disordered" evidence="1">
    <location>
        <begin position="1"/>
        <end position="67"/>
    </location>
</feature>
<evidence type="ECO:0000313" key="3">
    <source>
        <dbReference type="RefSeq" id="XP_009778279.1"/>
    </source>
</evidence>
<accession>A0A1U7WU99</accession>
<sequence>DGRPPLPPTEATRGRGCGRGRGRATGAASVDPPVAPAQDQAPAAETPAAPTQAPAGLQTPEAPPVQQVAPVQSVTPVQDNMVLVMPDDEQRRLERFSRLAPPTFSAQSSSRAPSVQGPSAPSAPSSHSGVRGSFQSHPPTSRGYYECGELGHVWKQCPRRTASSSQQRGQSSSSAPATSAPTQSAR</sequence>
<feature type="non-terminal residue" evidence="3">
    <location>
        <position position="1"/>
    </location>
</feature>
<feature type="compositionally biased region" description="Low complexity" evidence="1">
    <location>
        <begin position="36"/>
        <end position="67"/>
    </location>
</feature>
<dbReference type="RefSeq" id="XP_009778279.1">
    <property type="nucleotide sequence ID" value="XM_009779977.1"/>
</dbReference>
<feature type="compositionally biased region" description="Basic and acidic residues" evidence="1">
    <location>
        <begin position="88"/>
        <end position="97"/>
    </location>
</feature>
<reference evidence="3" key="2">
    <citation type="submission" date="2025-08" db="UniProtKB">
        <authorList>
            <consortium name="RefSeq"/>
        </authorList>
    </citation>
    <scope>IDENTIFICATION</scope>
    <source>
        <tissue evidence="3">Leaf</tissue>
    </source>
</reference>
<feature type="non-terminal residue" evidence="3">
    <location>
        <position position="186"/>
    </location>
</feature>
<gene>
    <name evidence="3" type="primary">LOC104227681</name>
</gene>
<organism evidence="2 3">
    <name type="scientific">Nicotiana sylvestris</name>
    <name type="common">Wood tobacco</name>
    <name type="synonym">South American tobacco</name>
    <dbReference type="NCBI Taxonomy" id="4096"/>
    <lineage>
        <taxon>Eukaryota</taxon>
        <taxon>Viridiplantae</taxon>
        <taxon>Streptophyta</taxon>
        <taxon>Embryophyta</taxon>
        <taxon>Tracheophyta</taxon>
        <taxon>Spermatophyta</taxon>
        <taxon>Magnoliopsida</taxon>
        <taxon>eudicotyledons</taxon>
        <taxon>Gunneridae</taxon>
        <taxon>Pentapetalae</taxon>
        <taxon>asterids</taxon>
        <taxon>lamiids</taxon>
        <taxon>Solanales</taxon>
        <taxon>Solanaceae</taxon>
        <taxon>Nicotianoideae</taxon>
        <taxon>Nicotianeae</taxon>
        <taxon>Nicotiana</taxon>
    </lineage>
</organism>
<feature type="region of interest" description="Disordered" evidence="1">
    <location>
        <begin position="85"/>
        <end position="146"/>
    </location>
</feature>
<feature type="region of interest" description="Disordered" evidence="1">
    <location>
        <begin position="158"/>
        <end position="186"/>
    </location>
</feature>
<dbReference type="Proteomes" id="UP000189701">
    <property type="component" value="Unplaced"/>
</dbReference>
<keyword evidence="2" id="KW-1185">Reference proteome</keyword>
<feature type="compositionally biased region" description="Low complexity" evidence="1">
    <location>
        <begin position="163"/>
        <end position="186"/>
    </location>
</feature>
<dbReference type="AlphaFoldDB" id="A0A1U7WU99"/>
<protein>
    <submittedName>
        <fullName evidence="3">Predicted GPI-anchored protein 58</fullName>
    </submittedName>
</protein>
<reference evidence="2" key="1">
    <citation type="journal article" date="2013" name="Genome Biol.">
        <title>Reference genomes and transcriptomes of Nicotiana sylvestris and Nicotiana tomentosiformis.</title>
        <authorList>
            <person name="Sierro N."/>
            <person name="Battey J.N."/>
            <person name="Ouadi S."/>
            <person name="Bovet L."/>
            <person name="Goepfert S."/>
            <person name="Bakaher N."/>
            <person name="Peitsch M.C."/>
            <person name="Ivanov N.V."/>
        </authorList>
    </citation>
    <scope>NUCLEOTIDE SEQUENCE [LARGE SCALE GENOMIC DNA]</scope>
</reference>
<name>A0A1U7WU99_NICSY</name>
<evidence type="ECO:0000256" key="1">
    <source>
        <dbReference type="SAM" id="MobiDB-lite"/>
    </source>
</evidence>
<evidence type="ECO:0000313" key="2">
    <source>
        <dbReference type="Proteomes" id="UP000189701"/>
    </source>
</evidence>
<proteinExistence type="predicted"/>